<evidence type="ECO:0000313" key="2">
    <source>
        <dbReference type="EMBL" id="CAF1352383.1"/>
    </source>
</evidence>
<keyword evidence="1" id="KW-0472">Membrane</keyword>
<gene>
    <name evidence="2" type="ORF">GPM918_LOCUS30977</name>
    <name evidence="3" type="ORF">SRO942_LOCUS31608</name>
</gene>
<name>A0A815HH66_9BILA</name>
<keyword evidence="1" id="KW-0812">Transmembrane</keyword>
<dbReference type="EMBL" id="CAJNOQ010014972">
    <property type="protein sequence ID" value="CAF1352383.1"/>
    <property type="molecule type" value="Genomic_DNA"/>
</dbReference>
<evidence type="ECO:0000313" key="3">
    <source>
        <dbReference type="EMBL" id="CAF4223506.1"/>
    </source>
</evidence>
<dbReference type="Proteomes" id="UP000663829">
    <property type="component" value="Unassembled WGS sequence"/>
</dbReference>
<feature type="transmembrane region" description="Helical" evidence="1">
    <location>
        <begin position="66"/>
        <end position="86"/>
    </location>
</feature>
<keyword evidence="4" id="KW-1185">Reference proteome</keyword>
<dbReference type="OrthoDB" id="297496at2759"/>
<protein>
    <submittedName>
        <fullName evidence="2">Uncharacterized protein</fullName>
    </submittedName>
</protein>
<dbReference type="EMBL" id="CAJOBC010065121">
    <property type="protein sequence ID" value="CAF4223506.1"/>
    <property type="molecule type" value="Genomic_DNA"/>
</dbReference>
<proteinExistence type="predicted"/>
<evidence type="ECO:0000256" key="1">
    <source>
        <dbReference type="SAM" id="Phobius"/>
    </source>
</evidence>
<organism evidence="2 4">
    <name type="scientific">Didymodactylos carnosus</name>
    <dbReference type="NCBI Taxonomy" id="1234261"/>
    <lineage>
        <taxon>Eukaryota</taxon>
        <taxon>Metazoa</taxon>
        <taxon>Spiralia</taxon>
        <taxon>Gnathifera</taxon>
        <taxon>Rotifera</taxon>
        <taxon>Eurotatoria</taxon>
        <taxon>Bdelloidea</taxon>
        <taxon>Philodinida</taxon>
        <taxon>Philodinidae</taxon>
        <taxon>Didymodactylos</taxon>
    </lineage>
</organism>
<dbReference type="Proteomes" id="UP000681722">
    <property type="component" value="Unassembled WGS sequence"/>
</dbReference>
<reference evidence="2" key="1">
    <citation type="submission" date="2021-02" db="EMBL/GenBank/DDBJ databases">
        <authorList>
            <person name="Nowell W R."/>
        </authorList>
    </citation>
    <scope>NUCLEOTIDE SEQUENCE</scope>
</reference>
<evidence type="ECO:0000313" key="4">
    <source>
        <dbReference type="Proteomes" id="UP000663829"/>
    </source>
</evidence>
<accession>A0A815HH66</accession>
<dbReference type="Gene3D" id="1.10.287.70">
    <property type="match status" value="1"/>
</dbReference>
<dbReference type="SUPFAM" id="SSF81324">
    <property type="entry name" value="Voltage-gated potassium channels"/>
    <property type="match status" value="1"/>
</dbReference>
<dbReference type="AlphaFoldDB" id="A0A815HH66"/>
<comment type="caution">
    <text evidence="2">The sequence shown here is derived from an EMBL/GenBank/DDBJ whole genome shotgun (WGS) entry which is preliminary data.</text>
</comment>
<keyword evidence="1" id="KW-1133">Transmembrane helix</keyword>
<sequence length="157" mass="17599">MNSIAKRYTAISPSSIPTVMKVSTTTSVANSKSPATVTTTTTTTPPQINDELNVAFQIKKHNIRTISLIICTFTYLIIGACVFDALEYSNAVKDKTKYETKIQIFQQKHNMSNETFSQLSQLIMNKSLVKHKLRYADSLYFATVVLVLIGKCESFKF</sequence>
<feature type="transmembrane region" description="Helical" evidence="1">
    <location>
        <begin position="133"/>
        <end position="150"/>
    </location>
</feature>